<proteinExistence type="predicted"/>
<name>A0A0E9QP06_ANGAN</name>
<dbReference type="EMBL" id="GBXM01090794">
    <property type="protein sequence ID" value="JAH17783.1"/>
    <property type="molecule type" value="Transcribed_RNA"/>
</dbReference>
<dbReference type="AlphaFoldDB" id="A0A0E9QP06"/>
<reference evidence="1" key="1">
    <citation type="submission" date="2014-11" db="EMBL/GenBank/DDBJ databases">
        <authorList>
            <person name="Amaro Gonzalez C."/>
        </authorList>
    </citation>
    <scope>NUCLEOTIDE SEQUENCE</scope>
</reference>
<accession>A0A0E9QP06</accession>
<protein>
    <submittedName>
        <fullName evidence="1">Uncharacterized protein</fullName>
    </submittedName>
</protein>
<evidence type="ECO:0000313" key="1">
    <source>
        <dbReference type="EMBL" id="JAH17783.1"/>
    </source>
</evidence>
<sequence>MTDEDAEAVVMQGEVVGVDLGIH</sequence>
<organism evidence="1">
    <name type="scientific">Anguilla anguilla</name>
    <name type="common">European freshwater eel</name>
    <name type="synonym">Muraena anguilla</name>
    <dbReference type="NCBI Taxonomy" id="7936"/>
    <lineage>
        <taxon>Eukaryota</taxon>
        <taxon>Metazoa</taxon>
        <taxon>Chordata</taxon>
        <taxon>Craniata</taxon>
        <taxon>Vertebrata</taxon>
        <taxon>Euteleostomi</taxon>
        <taxon>Actinopterygii</taxon>
        <taxon>Neopterygii</taxon>
        <taxon>Teleostei</taxon>
        <taxon>Anguilliformes</taxon>
        <taxon>Anguillidae</taxon>
        <taxon>Anguilla</taxon>
    </lineage>
</organism>
<reference evidence="1" key="2">
    <citation type="journal article" date="2015" name="Fish Shellfish Immunol.">
        <title>Early steps in the European eel (Anguilla anguilla)-Vibrio vulnificus interaction in the gills: Role of the RtxA13 toxin.</title>
        <authorList>
            <person name="Callol A."/>
            <person name="Pajuelo D."/>
            <person name="Ebbesson L."/>
            <person name="Teles M."/>
            <person name="MacKenzie S."/>
            <person name="Amaro C."/>
        </authorList>
    </citation>
    <scope>NUCLEOTIDE SEQUENCE</scope>
</reference>